<accession>A0A934QGF1</accession>
<reference evidence="10" key="1">
    <citation type="submission" date="2017-08" db="EMBL/GenBank/DDBJ databases">
        <authorList>
            <person name="Imhoff J.F."/>
            <person name="Rahn T."/>
            <person name="Kuenzel S."/>
            <person name="Neulinger S.C."/>
        </authorList>
    </citation>
    <scope>NUCLEOTIDE SEQUENCE</scope>
    <source>
        <strain evidence="10">DSM 9154</strain>
    </source>
</reference>
<gene>
    <name evidence="10" type="ORF">CKO21_04030</name>
</gene>
<evidence type="ECO:0000256" key="3">
    <source>
        <dbReference type="ARBA" id="ARBA00022475"/>
    </source>
</evidence>
<feature type="transmembrane region" description="Helical" evidence="7">
    <location>
        <begin position="92"/>
        <end position="118"/>
    </location>
</feature>
<evidence type="ECO:0000313" key="10">
    <source>
        <dbReference type="EMBL" id="MBK1696409.1"/>
    </source>
</evidence>
<dbReference type="Proteomes" id="UP000778970">
    <property type="component" value="Unassembled WGS sequence"/>
</dbReference>
<evidence type="ECO:0000256" key="2">
    <source>
        <dbReference type="ARBA" id="ARBA00022448"/>
    </source>
</evidence>
<comment type="similarity">
    <text evidence="7">Belongs to the binding-protein-dependent transport system permease family.</text>
</comment>
<feature type="transmembrane region" description="Helical" evidence="7">
    <location>
        <begin position="290"/>
        <end position="312"/>
    </location>
</feature>
<evidence type="ECO:0000256" key="5">
    <source>
        <dbReference type="ARBA" id="ARBA00022989"/>
    </source>
</evidence>
<feature type="transmembrane region" description="Helical" evidence="7">
    <location>
        <begin position="226"/>
        <end position="245"/>
    </location>
</feature>
<keyword evidence="4 7" id="KW-0812">Transmembrane</keyword>
<dbReference type="SUPFAM" id="SSF160964">
    <property type="entry name" value="MalF N-terminal region-like"/>
    <property type="match status" value="1"/>
</dbReference>
<feature type="region of interest" description="Disordered" evidence="8">
    <location>
        <begin position="1"/>
        <end position="20"/>
    </location>
</feature>
<dbReference type="PANTHER" id="PTHR43005">
    <property type="entry name" value="BLR7065 PROTEIN"/>
    <property type="match status" value="1"/>
</dbReference>
<dbReference type="Pfam" id="PF00528">
    <property type="entry name" value="BPD_transp_1"/>
    <property type="match status" value="1"/>
</dbReference>
<dbReference type="AlphaFoldDB" id="A0A934QGF1"/>
<name>A0A934QGF1_9PROT</name>
<feature type="transmembrane region" description="Helical" evidence="7">
    <location>
        <begin position="38"/>
        <end position="59"/>
    </location>
</feature>
<sequence length="316" mass="35228">MNASSTAASTRPHNQGPQRSPFGLRLPRFLTSESPVPWVAPLAAFFLVFALFPLLYNIWLSFHEYSAITRALEPVGWANWERLVSEARTTNAIVVTLVYVGVCLAAQLVLGLAIALLLDSDDRGYGTLRALITLPLVVPPAITALLFLFMEDPQFGILSYVFDQLGLISRSEPILSNADTALFGVILADVWQWTPFMVLIFLAGLRALPREPFEAAAIDGASRLQIFWRITLPMLSKVMAVAILVRGIDLFRFSFAYIYTMTSGGPGTVTETIIYYAWKQTFTFIKWGYGATLSLLTLIALIVICNLFIYFARVRW</sequence>
<evidence type="ECO:0000313" key="11">
    <source>
        <dbReference type="Proteomes" id="UP000778970"/>
    </source>
</evidence>
<feature type="domain" description="ABC transmembrane type-1" evidence="9">
    <location>
        <begin position="93"/>
        <end position="308"/>
    </location>
</feature>
<comment type="caution">
    <text evidence="10">The sequence shown here is derived from an EMBL/GenBank/DDBJ whole genome shotgun (WGS) entry which is preliminary data.</text>
</comment>
<evidence type="ECO:0000256" key="7">
    <source>
        <dbReference type="RuleBase" id="RU363032"/>
    </source>
</evidence>
<keyword evidence="6 7" id="KW-0472">Membrane</keyword>
<dbReference type="PANTHER" id="PTHR43005:SF1">
    <property type="entry name" value="SPERMIDINE_PUTRESCINE TRANSPORT SYSTEM PERMEASE PROTEIN"/>
    <property type="match status" value="1"/>
</dbReference>
<keyword evidence="11" id="KW-1185">Reference proteome</keyword>
<feature type="transmembrane region" description="Helical" evidence="7">
    <location>
        <begin position="257"/>
        <end position="278"/>
    </location>
</feature>
<dbReference type="CDD" id="cd06261">
    <property type="entry name" value="TM_PBP2"/>
    <property type="match status" value="1"/>
</dbReference>
<feature type="compositionally biased region" description="Polar residues" evidence="8">
    <location>
        <begin position="1"/>
        <end position="18"/>
    </location>
</feature>
<protein>
    <submittedName>
        <fullName evidence="10">Sugar ABC transporter permease</fullName>
    </submittedName>
</protein>
<dbReference type="GO" id="GO:0005886">
    <property type="term" value="C:plasma membrane"/>
    <property type="evidence" value="ECO:0007669"/>
    <property type="project" value="UniProtKB-SubCell"/>
</dbReference>
<dbReference type="EMBL" id="NRRE01000016">
    <property type="protein sequence ID" value="MBK1696409.1"/>
    <property type="molecule type" value="Genomic_DNA"/>
</dbReference>
<evidence type="ECO:0000256" key="6">
    <source>
        <dbReference type="ARBA" id="ARBA00023136"/>
    </source>
</evidence>
<evidence type="ECO:0000256" key="8">
    <source>
        <dbReference type="SAM" id="MobiDB-lite"/>
    </source>
</evidence>
<dbReference type="PROSITE" id="PS50928">
    <property type="entry name" value="ABC_TM1"/>
    <property type="match status" value="1"/>
</dbReference>
<keyword evidence="2 7" id="KW-0813">Transport</keyword>
<evidence type="ECO:0000259" key="9">
    <source>
        <dbReference type="PROSITE" id="PS50928"/>
    </source>
</evidence>
<dbReference type="SUPFAM" id="SSF161098">
    <property type="entry name" value="MetI-like"/>
    <property type="match status" value="1"/>
</dbReference>
<dbReference type="InterPro" id="IPR000515">
    <property type="entry name" value="MetI-like"/>
</dbReference>
<reference evidence="10" key="2">
    <citation type="journal article" date="2020" name="Microorganisms">
        <title>Osmotic Adaptation and Compatible Solute Biosynthesis of Phototrophic Bacteria as Revealed from Genome Analyses.</title>
        <authorList>
            <person name="Imhoff J.F."/>
            <person name="Rahn T."/>
            <person name="Kunzel S."/>
            <person name="Keller A."/>
            <person name="Neulinger S.C."/>
        </authorList>
    </citation>
    <scope>NUCLEOTIDE SEQUENCE</scope>
    <source>
        <strain evidence="10">DSM 9154</strain>
    </source>
</reference>
<proteinExistence type="inferred from homology"/>
<dbReference type="GO" id="GO:0055085">
    <property type="term" value="P:transmembrane transport"/>
    <property type="evidence" value="ECO:0007669"/>
    <property type="project" value="InterPro"/>
</dbReference>
<organism evidence="10 11">
    <name type="scientific">Rhodovibrio salinarum</name>
    <dbReference type="NCBI Taxonomy" id="1087"/>
    <lineage>
        <taxon>Bacteria</taxon>
        <taxon>Pseudomonadati</taxon>
        <taxon>Pseudomonadota</taxon>
        <taxon>Alphaproteobacteria</taxon>
        <taxon>Rhodospirillales</taxon>
        <taxon>Rhodovibrionaceae</taxon>
        <taxon>Rhodovibrio</taxon>
    </lineage>
</organism>
<feature type="transmembrane region" description="Helical" evidence="7">
    <location>
        <begin position="181"/>
        <end position="205"/>
    </location>
</feature>
<dbReference type="RefSeq" id="WP_051432315.1">
    <property type="nucleotide sequence ID" value="NZ_NRRE01000016.1"/>
</dbReference>
<dbReference type="InterPro" id="IPR035906">
    <property type="entry name" value="MetI-like_sf"/>
</dbReference>
<dbReference type="Gene3D" id="1.10.3720.10">
    <property type="entry name" value="MetI-like"/>
    <property type="match status" value="1"/>
</dbReference>
<comment type="subcellular location">
    <subcellularLocation>
        <location evidence="1 7">Cell membrane</location>
        <topology evidence="1 7">Multi-pass membrane protein</topology>
    </subcellularLocation>
</comment>
<evidence type="ECO:0000256" key="4">
    <source>
        <dbReference type="ARBA" id="ARBA00022692"/>
    </source>
</evidence>
<evidence type="ECO:0000256" key="1">
    <source>
        <dbReference type="ARBA" id="ARBA00004651"/>
    </source>
</evidence>
<keyword evidence="3" id="KW-1003">Cell membrane</keyword>
<feature type="transmembrane region" description="Helical" evidence="7">
    <location>
        <begin position="130"/>
        <end position="150"/>
    </location>
</feature>
<keyword evidence="5 7" id="KW-1133">Transmembrane helix</keyword>